<evidence type="ECO:0008006" key="3">
    <source>
        <dbReference type="Google" id="ProtNLM"/>
    </source>
</evidence>
<dbReference type="Proteomes" id="UP001595921">
    <property type="component" value="Unassembled WGS sequence"/>
</dbReference>
<accession>A0ABD5PGU4</accession>
<dbReference type="RefSeq" id="WP_267621356.1">
    <property type="nucleotide sequence ID" value="NZ_JAODIW010000006.1"/>
</dbReference>
<reference evidence="1 2" key="1">
    <citation type="journal article" date="2019" name="Int. J. Syst. Evol. Microbiol.">
        <title>The Global Catalogue of Microorganisms (GCM) 10K type strain sequencing project: providing services to taxonomists for standard genome sequencing and annotation.</title>
        <authorList>
            <consortium name="The Broad Institute Genomics Platform"/>
            <consortium name="The Broad Institute Genome Sequencing Center for Infectious Disease"/>
            <person name="Wu L."/>
            <person name="Ma J."/>
        </authorList>
    </citation>
    <scope>NUCLEOTIDE SEQUENCE [LARGE SCALE GENOMIC DNA]</scope>
    <source>
        <strain evidence="1 2">CGMCC 1.12553</strain>
    </source>
</reference>
<name>A0ABD5PGU4_9EURY</name>
<gene>
    <name evidence="1" type="ORF">ACFO0N_17525</name>
</gene>
<comment type="caution">
    <text evidence="1">The sequence shown here is derived from an EMBL/GenBank/DDBJ whole genome shotgun (WGS) entry which is preliminary data.</text>
</comment>
<protein>
    <recommendedName>
        <fullName evidence="3">DUF2795 domain-containing protein</fullName>
    </recommendedName>
</protein>
<dbReference type="AlphaFoldDB" id="A0ABD5PGU4"/>
<evidence type="ECO:0000313" key="2">
    <source>
        <dbReference type="Proteomes" id="UP001595921"/>
    </source>
</evidence>
<dbReference type="Pfam" id="PF19102">
    <property type="entry name" value="DUF5789"/>
    <property type="match status" value="1"/>
</dbReference>
<dbReference type="InterPro" id="IPR043899">
    <property type="entry name" value="DUF5789"/>
</dbReference>
<keyword evidence="2" id="KW-1185">Reference proteome</keyword>
<dbReference type="EMBL" id="JBHSDS010000008">
    <property type="protein sequence ID" value="MFC4359749.1"/>
    <property type="molecule type" value="Genomic_DNA"/>
</dbReference>
<evidence type="ECO:0000313" key="1">
    <source>
        <dbReference type="EMBL" id="MFC4359749.1"/>
    </source>
</evidence>
<sequence>MRQRTKLNELDELLAEFDYPAEREQVLDRCGAVTLVLADGEETVADVLEHSSEARFESSDELRDEIMQFLPQHAVGEPYQSEGEG</sequence>
<proteinExistence type="predicted"/>
<organism evidence="1 2">
    <name type="scientific">Halobium salinum</name>
    <dbReference type="NCBI Taxonomy" id="1364940"/>
    <lineage>
        <taxon>Archaea</taxon>
        <taxon>Methanobacteriati</taxon>
        <taxon>Methanobacteriota</taxon>
        <taxon>Stenosarchaea group</taxon>
        <taxon>Halobacteria</taxon>
        <taxon>Halobacteriales</taxon>
        <taxon>Haloferacaceae</taxon>
        <taxon>Halobium</taxon>
    </lineage>
</organism>